<evidence type="ECO:0000256" key="3">
    <source>
        <dbReference type="ARBA" id="ARBA00003215"/>
    </source>
</evidence>
<comment type="catalytic activity">
    <reaction evidence="10">
        <text>adenosine + phosphate = alpha-D-ribose 1-phosphate + adenine</text>
        <dbReference type="Rhea" id="RHEA:27642"/>
        <dbReference type="ChEBI" id="CHEBI:16335"/>
        <dbReference type="ChEBI" id="CHEBI:16708"/>
        <dbReference type="ChEBI" id="CHEBI:43474"/>
        <dbReference type="ChEBI" id="CHEBI:57720"/>
        <dbReference type="EC" id="2.4.2.1"/>
    </reaction>
    <physiologicalReaction direction="left-to-right" evidence="10">
        <dbReference type="Rhea" id="RHEA:27643"/>
    </physiologicalReaction>
</comment>
<evidence type="ECO:0000256" key="8">
    <source>
        <dbReference type="ARBA" id="ARBA00022833"/>
    </source>
</evidence>
<dbReference type="Gene3D" id="3.60.140.10">
    <property type="entry name" value="CNF1/YfiH-like putative cysteine hydrolases"/>
    <property type="match status" value="1"/>
</dbReference>
<dbReference type="PANTHER" id="PTHR30616:SF2">
    <property type="entry name" value="PURINE NUCLEOSIDE PHOSPHORYLASE LACC1"/>
    <property type="match status" value="1"/>
</dbReference>
<keyword evidence="14" id="KW-1185">Reference proteome</keyword>
<dbReference type="EMBL" id="FOOK01000036">
    <property type="protein sequence ID" value="SFG46281.1"/>
    <property type="molecule type" value="Genomic_DNA"/>
</dbReference>
<dbReference type="STRING" id="201973.SAMN04488025_13622"/>
<dbReference type="InterPro" id="IPR038371">
    <property type="entry name" value="Cu_polyphenol_OxRdtase_sf"/>
</dbReference>
<dbReference type="Pfam" id="PF02578">
    <property type="entry name" value="Cu-oxidase_4"/>
    <property type="match status" value="1"/>
</dbReference>
<evidence type="ECO:0000256" key="7">
    <source>
        <dbReference type="ARBA" id="ARBA00022801"/>
    </source>
</evidence>
<sequence>MEPFRYREDAKIPCFSLHPWEEAFPRLVAGISARKASPDPFQYNYALHIGDDPDRVRLNRQKLAEQLGMSFSSWTCGEQVHGADIAEVTSEDRGKGRNSLETALPSVDGLLTDEEDILLTSFYADCVPLLFYSPDSNLIGLAHAGWRGTVGKIGPRMVEKMVRRGAKREGILAAIAPSIGGCCYEVDEHVAGPLSQVLSDLSGVLFSSRPGRWMLDLKAANRKLLLQAGIREENLLVSRWCTSCHEEHFFSHRRDRGRTGRMVAWIGMRKGRKA</sequence>
<dbReference type="SUPFAM" id="SSF64438">
    <property type="entry name" value="CNF1/YfiH-like putative cysteine hydrolases"/>
    <property type="match status" value="1"/>
</dbReference>
<dbReference type="AlphaFoldDB" id="A0A1I2S8H4"/>
<evidence type="ECO:0000256" key="12">
    <source>
        <dbReference type="RuleBase" id="RU361274"/>
    </source>
</evidence>
<comment type="similarity">
    <text evidence="4 12">Belongs to the purine nucleoside phosphorylase YfiH/LACC1 family.</text>
</comment>
<dbReference type="GO" id="GO:0016787">
    <property type="term" value="F:hydrolase activity"/>
    <property type="evidence" value="ECO:0007669"/>
    <property type="project" value="UniProtKB-KW"/>
</dbReference>
<name>A0A1I2S8H4_9BACL</name>
<comment type="catalytic activity">
    <reaction evidence="1">
        <text>inosine + phosphate = alpha-D-ribose 1-phosphate + hypoxanthine</text>
        <dbReference type="Rhea" id="RHEA:27646"/>
        <dbReference type="ChEBI" id="CHEBI:17368"/>
        <dbReference type="ChEBI" id="CHEBI:17596"/>
        <dbReference type="ChEBI" id="CHEBI:43474"/>
        <dbReference type="ChEBI" id="CHEBI:57720"/>
        <dbReference type="EC" id="2.4.2.1"/>
    </reaction>
    <physiologicalReaction direction="left-to-right" evidence="1">
        <dbReference type="Rhea" id="RHEA:27647"/>
    </physiologicalReaction>
</comment>
<keyword evidence="8" id="KW-0862">Zinc</keyword>
<gene>
    <name evidence="13" type="ORF">SAMN04488025_13622</name>
</gene>
<evidence type="ECO:0000256" key="2">
    <source>
        <dbReference type="ARBA" id="ARBA00001947"/>
    </source>
</evidence>
<dbReference type="Proteomes" id="UP000198661">
    <property type="component" value="Unassembled WGS sequence"/>
</dbReference>
<accession>A0A1I2S8H4</accession>
<dbReference type="RefSeq" id="WP_245752303.1">
    <property type="nucleotide sequence ID" value="NZ_FOOK01000036.1"/>
</dbReference>
<reference evidence="13 14" key="1">
    <citation type="submission" date="2016-10" db="EMBL/GenBank/DDBJ databases">
        <authorList>
            <person name="de Groot N.N."/>
        </authorList>
    </citation>
    <scope>NUCLEOTIDE SEQUENCE [LARGE SCALE GENOMIC DNA]</scope>
    <source>
        <strain evidence="13 14">DSM 44945</strain>
    </source>
</reference>
<protein>
    <recommendedName>
        <fullName evidence="12">Purine nucleoside phosphorylase</fullName>
    </recommendedName>
</protein>
<evidence type="ECO:0000256" key="4">
    <source>
        <dbReference type="ARBA" id="ARBA00007353"/>
    </source>
</evidence>
<evidence type="ECO:0000256" key="9">
    <source>
        <dbReference type="ARBA" id="ARBA00047989"/>
    </source>
</evidence>
<proteinExistence type="inferred from homology"/>
<comment type="cofactor">
    <cofactor evidence="2">
        <name>Zn(2+)</name>
        <dbReference type="ChEBI" id="CHEBI:29105"/>
    </cofactor>
</comment>
<dbReference type="PANTHER" id="PTHR30616">
    <property type="entry name" value="UNCHARACTERIZED PROTEIN YFIH"/>
    <property type="match status" value="1"/>
</dbReference>
<evidence type="ECO:0000256" key="1">
    <source>
        <dbReference type="ARBA" id="ARBA00000553"/>
    </source>
</evidence>
<keyword evidence="6" id="KW-0479">Metal-binding</keyword>
<evidence type="ECO:0000313" key="14">
    <source>
        <dbReference type="Proteomes" id="UP000198661"/>
    </source>
</evidence>
<dbReference type="CDD" id="cd16833">
    <property type="entry name" value="YfiH"/>
    <property type="match status" value="1"/>
</dbReference>
<comment type="function">
    <text evidence="3">Purine nucleoside enzyme that catalyzes the phosphorolysis of adenosine and inosine nucleosides, yielding D-ribose 1-phosphate and the respective free bases, adenine and hypoxanthine. Also catalyzes the phosphorolysis of S-methyl-5'-thioadenosine into adenine and S-methyl-5-thio-alpha-D-ribose 1-phosphate. Also has adenosine deaminase activity.</text>
</comment>
<keyword evidence="7" id="KW-0378">Hydrolase</keyword>
<dbReference type="InterPro" id="IPR003730">
    <property type="entry name" value="Cu_polyphenol_OxRdtase"/>
</dbReference>
<evidence type="ECO:0000256" key="5">
    <source>
        <dbReference type="ARBA" id="ARBA00022679"/>
    </source>
</evidence>
<evidence type="ECO:0000313" key="13">
    <source>
        <dbReference type="EMBL" id="SFG46281.1"/>
    </source>
</evidence>
<dbReference type="GO" id="GO:0017061">
    <property type="term" value="F:S-methyl-5-thioadenosine phosphorylase activity"/>
    <property type="evidence" value="ECO:0007669"/>
    <property type="project" value="UniProtKB-EC"/>
</dbReference>
<evidence type="ECO:0000256" key="11">
    <source>
        <dbReference type="ARBA" id="ARBA00049893"/>
    </source>
</evidence>
<comment type="catalytic activity">
    <reaction evidence="11">
        <text>S-methyl-5'-thioadenosine + phosphate = 5-(methylsulfanyl)-alpha-D-ribose 1-phosphate + adenine</text>
        <dbReference type="Rhea" id="RHEA:11852"/>
        <dbReference type="ChEBI" id="CHEBI:16708"/>
        <dbReference type="ChEBI" id="CHEBI:17509"/>
        <dbReference type="ChEBI" id="CHEBI:43474"/>
        <dbReference type="ChEBI" id="CHEBI:58533"/>
        <dbReference type="EC" id="2.4.2.28"/>
    </reaction>
    <physiologicalReaction direction="left-to-right" evidence="11">
        <dbReference type="Rhea" id="RHEA:11853"/>
    </physiologicalReaction>
</comment>
<keyword evidence="5" id="KW-0808">Transferase</keyword>
<evidence type="ECO:0000256" key="6">
    <source>
        <dbReference type="ARBA" id="ARBA00022723"/>
    </source>
</evidence>
<comment type="catalytic activity">
    <reaction evidence="9">
        <text>adenosine + H2O + H(+) = inosine + NH4(+)</text>
        <dbReference type="Rhea" id="RHEA:24408"/>
        <dbReference type="ChEBI" id="CHEBI:15377"/>
        <dbReference type="ChEBI" id="CHEBI:15378"/>
        <dbReference type="ChEBI" id="CHEBI:16335"/>
        <dbReference type="ChEBI" id="CHEBI:17596"/>
        <dbReference type="ChEBI" id="CHEBI:28938"/>
        <dbReference type="EC" id="3.5.4.4"/>
    </reaction>
    <physiologicalReaction direction="left-to-right" evidence="9">
        <dbReference type="Rhea" id="RHEA:24409"/>
    </physiologicalReaction>
</comment>
<evidence type="ECO:0000256" key="10">
    <source>
        <dbReference type="ARBA" id="ARBA00048968"/>
    </source>
</evidence>
<dbReference type="InterPro" id="IPR011324">
    <property type="entry name" value="Cytotoxic_necrot_fac-like_cat"/>
</dbReference>
<dbReference type="NCBIfam" id="TIGR00726">
    <property type="entry name" value="peptidoglycan editing factor PgeF"/>
    <property type="match status" value="1"/>
</dbReference>
<dbReference type="GO" id="GO:0005507">
    <property type="term" value="F:copper ion binding"/>
    <property type="evidence" value="ECO:0007669"/>
    <property type="project" value="TreeGrafter"/>
</dbReference>
<organism evidence="13 14">
    <name type="scientific">Planifilum fulgidum</name>
    <dbReference type="NCBI Taxonomy" id="201973"/>
    <lineage>
        <taxon>Bacteria</taxon>
        <taxon>Bacillati</taxon>
        <taxon>Bacillota</taxon>
        <taxon>Bacilli</taxon>
        <taxon>Bacillales</taxon>
        <taxon>Thermoactinomycetaceae</taxon>
        <taxon>Planifilum</taxon>
    </lineage>
</organism>